<evidence type="ECO:0008006" key="4">
    <source>
        <dbReference type="Google" id="ProtNLM"/>
    </source>
</evidence>
<evidence type="ECO:0000313" key="3">
    <source>
        <dbReference type="Proteomes" id="UP001500416"/>
    </source>
</evidence>
<keyword evidence="1" id="KW-1133">Transmembrane helix</keyword>
<evidence type="ECO:0000313" key="2">
    <source>
        <dbReference type="EMBL" id="GAA0255434.1"/>
    </source>
</evidence>
<feature type="transmembrane region" description="Helical" evidence="1">
    <location>
        <begin position="41"/>
        <end position="59"/>
    </location>
</feature>
<dbReference type="Proteomes" id="UP001500416">
    <property type="component" value="Unassembled WGS sequence"/>
</dbReference>
<keyword evidence="1" id="KW-0472">Membrane</keyword>
<proteinExistence type="predicted"/>
<gene>
    <name evidence="2" type="ORF">GCM10010492_65350</name>
</gene>
<keyword evidence="3" id="KW-1185">Reference proteome</keyword>
<organism evidence="2 3">
    <name type="scientific">Saccharothrix mutabilis subsp. mutabilis</name>
    <dbReference type="NCBI Taxonomy" id="66855"/>
    <lineage>
        <taxon>Bacteria</taxon>
        <taxon>Bacillati</taxon>
        <taxon>Actinomycetota</taxon>
        <taxon>Actinomycetes</taxon>
        <taxon>Pseudonocardiales</taxon>
        <taxon>Pseudonocardiaceae</taxon>
        <taxon>Saccharothrix</taxon>
    </lineage>
</organism>
<dbReference type="EMBL" id="BAAABU010000023">
    <property type="protein sequence ID" value="GAA0255434.1"/>
    <property type="molecule type" value="Genomic_DNA"/>
</dbReference>
<name>A0ABN0UMH1_9PSEU</name>
<protein>
    <recommendedName>
        <fullName evidence="4">DUF4367 domain-containing protein</fullName>
    </recommendedName>
</protein>
<accession>A0ABN0UMH1</accession>
<sequence>MTRPDVLRERLQAAPPELTAPPDLADTVLAAVRRRRTAGRIGVTALAVVAVGVSTSYLVRLDAPTTRAAGPGEVVTTTAPTVVGKLVSGPRPAPSVFPFTPGRPHTYRLVRNGEGVELIFNSVEPHAPSDTYVYVGPSPDRGDDGPVTGTTTATVLGKTATVTRMTDKVKVTWEERPGEWAVVGSRTLPEAEVVRYAQELRREPQPIPTPLTFAWLPADAAVELTSDEAMVEPVMVMPGGERGRHNDIVRVDHSGSEVGKVGDPLPVGDRTGYLSHRNGMTVLWVPLPGHGNISVSVPDSLGFTRDDLIRFTLGISNP</sequence>
<dbReference type="RefSeq" id="WP_343938224.1">
    <property type="nucleotide sequence ID" value="NZ_BAAABU010000023.1"/>
</dbReference>
<comment type="caution">
    <text evidence="2">The sequence shown here is derived from an EMBL/GenBank/DDBJ whole genome shotgun (WGS) entry which is preliminary data.</text>
</comment>
<reference evidence="2 3" key="1">
    <citation type="journal article" date="2019" name="Int. J. Syst. Evol. Microbiol.">
        <title>The Global Catalogue of Microorganisms (GCM) 10K type strain sequencing project: providing services to taxonomists for standard genome sequencing and annotation.</title>
        <authorList>
            <consortium name="The Broad Institute Genomics Platform"/>
            <consortium name="The Broad Institute Genome Sequencing Center for Infectious Disease"/>
            <person name="Wu L."/>
            <person name="Ma J."/>
        </authorList>
    </citation>
    <scope>NUCLEOTIDE SEQUENCE [LARGE SCALE GENOMIC DNA]</scope>
    <source>
        <strain evidence="2 3">JCM 3380</strain>
    </source>
</reference>
<keyword evidence="1" id="KW-0812">Transmembrane</keyword>
<evidence type="ECO:0000256" key="1">
    <source>
        <dbReference type="SAM" id="Phobius"/>
    </source>
</evidence>